<evidence type="ECO:0000313" key="16">
    <source>
        <dbReference type="EMBL" id="SFE34201.1"/>
    </source>
</evidence>
<evidence type="ECO:0000256" key="7">
    <source>
        <dbReference type="ARBA" id="ARBA00022840"/>
    </source>
</evidence>
<dbReference type="PRINTS" id="PR00959">
    <property type="entry name" value="MEVGALKINASE"/>
</dbReference>
<feature type="active site" description="Proton acceptor" evidence="11">
    <location>
        <position position="195"/>
    </location>
</feature>
<keyword evidence="2 11" id="KW-0963">Cytoplasm</keyword>
<dbReference type="NCBIfam" id="NF003705">
    <property type="entry name" value="PRK05322.1"/>
    <property type="match status" value="1"/>
</dbReference>
<evidence type="ECO:0000256" key="5">
    <source>
        <dbReference type="ARBA" id="ARBA00022741"/>
    </source>
</evidence>
<dbReference type="PIRSF" id="PIRSF000530">
    <property type="entry name" value="Galactokinase"/>
    <property type="match status" value="1"/>
</dbReference>
<dbReference type="STRING" id="34086.SAMN04488084_101532"/>
<evidence type="ECO:0000256" key="9">
    <source>
        <dbReference type="ARBA" id="ARBA00023144"/>
    </source>
</evidence>
<dbReference type="InterPro" id="IPR036554">
    <property type="entry name" value="GHMP_kinase_C_sf"/>
</dbReference>
<feature type="binding site" evidence="11">
    <location>
        <position position="91"/>
    </location>
    <ligand>
        <name>ATP</name>
        <dbReference type="ChEBI" id="CHEBI:30616"/>
    </ligand>
</feature>
<sequence length="408" mass="45267">MFYKFKDGFVCCMKRPAVRTRTHKMIKTELIRKFTDTYGQAPQAVFFCPGRVNLIGEHIDYNGGLVMPCAITLGTLLCLAPNQEKVFRFKSLNFEEEAVIPMQESYTKEGKDWYNYPLGVINELLKDYTIPVGFDFLYSGNIPIGSGLSSSASIEVLTAYALGSYLNLDIDKLSLVKLSKYVENNFIGLNSGIMDQFAVAFGEKAKAMLLNCDTLDFKQVDCEIGDHELIIINTNKPRELAESKYNERVAECEAALAALNQEIHLNNLCELNAEKFALHSHLITDETVLKRATHVIRENDRVGLAAKALNAGNLEEFGRLMFASHDSLQNLYEVSGEELDTLVAFCANYAGVTGARMTGAGFGGCAIALVKKESLEDFELKIKADYLQKIGYACEVYKSEIGHGVSAI</sequence>
<evidence type="ECO:0000256" key="4">
    <source>
        <dbReference type="ARBA" id="ARBA00022723"/>
    </source>
</evidence>
<feature type="binding site" evidence="11">
    <location>
        <position position="245"/>
    </location>
    <ligand>
        <name>substrate</name>
    </ligand>
</feature>
<dbReference type="InterPro" id="IPR022963">
    <property type="entry name" value="Galactokinase_bac"/>
</dbReference>
<dbReference type="SUPFAM" id="SSF55060">
    <property type="entry name" value="GHMP Kinase, C-terminal domain"/>
    <property type="match status" value="1"/>
</dbReference>
<comment type="pathway">
    <text evidence="11">Carbohydrate metabolism; galactose metabolism.</text>
</comment>
<dbReference type="InterPro" id="IPR006206">
    <property type="entry name" value="Mevalonate/galactokinase"/>
</dbReference>
<organism evidence="16 17">
    <name type="scientific">Pedobacter antarcticus</name>
    <dbReference type="NCBI Taxonomy" id="34086"/>
    <lineage>
        <taxon>Bacteria</taxon>
        <taxon>Pseudomonadati</taxon>
        <taxon>Bacteroidota</taxon>
        <taxon>Sphingobacteriia</taxon>
        <taxon>Sphingobacteriales</taxon>
        <taxon>Sphingobacteriaceae</taxon>
        <taxon>Pedobacter</taxon>
    </lineage>
</organism>
<dbReference type="EC" id="2.7.1.6" evidence="11 12"/>
<feature type="binding site" evidence="11">
    <location>
        <begin position="57"/>
        <end position="60"/>
    </location>
    <ligand>
        <name>substrate</name>
    </ligand>
</feature>
<feature type="domain" description="Galactokinase N-terminal" evidence="15">
    <location>
        <begin position="33"/>
        <end position="81"/>
    </location>
</feature>
<feature type="site" description="Transition state stabilizer" evidence="11">
    <location>
        <position position="51"/>
    </location>
</feature>
<evidence type="ECO:0000256" key="12">
    <source>
        <dbReference type="NCBIfam" id="TIGR00131"/>
    </source>
</evidence>
<dbReference type="Pfam" id="PF08544">
    <property type="entry name" value="GHMP_kinases_C"/>
    <property type="match status" value="1"/>
</dbReference>
<dbReference type="PANTHER" id="PTHR10457:SF7">
    <property type="entry name" value="GALACTOKINASE-RELATED"/>
    <property type="match status" value="1"/>
</dbReference>
<dbReference type="InterPro" id="IPR006204">
    <property type="entry name" value="GHMP_kinase_N_dom"/>
</dbReference>
<dbReference type="Gene3D" id="3.30.230.10">
    <property type="match status" value="1"/>
</dbReference>
<dbReference type="PROSITE" id="PS00106">
    <property type="entry name" value="GALACTOKINASE"/>
    <property type="match status" value="1"/>
</dbReference>
<dbReference type="AlphaFoldDB" id="A0A1I1ZRA6"/>
<evidence type="ECO:0000256" key="8">
    <source>
        <dbReference type="ARBA" id="ARBA00022842"/>
    </source>
</evidence>
<dbReference type="PRINTS" id="PR00473">
    <property type="entry name" value="GALCTOKINASE"/>
</dbReference>
<dbReference type="Gene3D" id="3.30.70.890">
    <property type="entry name" value="GHMP kinase, C-terminal domain"/>
    <property type="match status" value="1"/>
</dbReference>
<feature type="binding site" evidence="11">
    <location>
        <begin position="145"/>
        <end position="151"/>
    </location>
    <ligand>
        <name>ATP</name>
        <dbReference type="ChEBI" id="CHEBI:30616"/>
    </ligand>
</feature>
<dbReference type="UniPathway" id="UPA00214"/>
<keyword evidence="6 11" id="KW-0418">Kinase</keyword>
<dbReference type="InterPro" id="IPR000705">
    <property type="entry name" value="Galactokinase"/>
</dbReference>
<keyword evidence="3 11" id="KW-0808">Transferase</keyword>
<comment type="subcellular location">
    <subcellularLocation>
        <location evidence="11">Cytoplasm</location>
    </subcellularLocation>
</comment>
<dbReference type="Pfam" id="PF00288">
    <property type="entry name" value="GHMP_kinases_N"/>
    <property type="match status" value="1"/>
</dbReference>
<name>A0A1I1ZRA6_9SPHI</name>
<comment type="function">
    <text evidence="11">Catalyzes the transfer of the gamma-phosphate of ATP to D-galactose to form alpha-D-galactose-1-phosphate (Gal-1-P).</text>
</comment>
<dbReference type="PANTHER" id="PTHR10457">
    <property type="entry name" value="MEVALONATE KINASE/GALACTOKINASE"/>
    <property type="match status" value="1"/>
</dbReference>
<evidence type="ECO:0000256" key="6">
    <source>
        <dbReference type="ARBA" id="ARBA00022777"/>
    </source>
</evidence>
<dbReference type="SUPFAM" id="SSF54211">
    <property type="entry name" value="Ribosomal protein S5 domain 2-like"/>
    <property type="match status" value="1"/>
</dbReference>
<evidence type="ECO:0000256" key="11">
    <source>
        <dbReference type="HAMAP-Rule" id="MF_00246"/>
    </source>
</evidence>
<comment type="similarity">
    <text evidence="1 11">Belongs to the GHMP kinase family. GalK subfamily.</text>
</comment>
<evidence type="ECO:0000256" key="3">
    <source>
        <dbReference type="ARBA" id="ARBA00022679"/>
    </source>
</evidence>
<dbReference type="HAMAP" id="MF_00246">
    <property type="entry name" value="Galactokinase"/>
    <property type="match status" value="1"/>
</dbReference>
<evidence type="ECO:0000259" key="15">
    <source>
        <dbReference type="Pfam" id="PF10509"/>
    </source>
</evidence>
<dbReference type="InterPro" id="IPR013750">
    <property type="entry name" value="GHMP_kinase_C_dom"/>
</dbReference>
<feature type="binding site" evidence="11">
    <location>
        <position position="183"/>
    </location>
    <ligand>
        <name>Mg(2+)</name>
        <dbReference type="ChEBI" id="CHEBI:18420"/>
    </ligand>
</feature>
<protein>
    <recommendedName>
        <fullName evidence="11 12">Galactokinase</fullName>
        <ecNumber evidence="11 12">2.7.1.6</ecNumber>
    </recommendedName>
    <alternativeName>
        <fullName evidence="11">Galactose kinase</fullName>
    </alternativeName>
</protein>
<evidence type="ECO:0000313" key="17">
    <source>
        <dbReference type="Proteomes" id="UP000183129"/>
    </source>
</evidence>
<feature type="binding site" evidence="11">
    <location>
        <position position="151"/>
    </location>
    <ligand>
        <name>Mg(2+)</name>
        <dbReference type="ChEBI" id="CHEBI:18420"/>
    </ligand>
</feature>
<dbReference type="GO" id="GO:0000287">
    <property type="term" value="F:magnesium ion binding"/>
    <property type="evidence" value="ECO:0007669"/>
    <property type="project" value="UniProtKB-UniRule"/>
</dbReference>
<evidence type="ECO:0000256" key="2">
    <source>
        <dbReference type="ARBA" id="ARBA00022490"/>
    </source>
</evidence>
<proteinExistence type="inferred from homology"/>
<keyword evidence="9 11" id="KW-0299">Galactose metabolism</keyword>
<keyword evidence="4 11" id="KW-0479">Metal-binding</keyword>
<dbReference type="FunFam" id="3.30.230.10:FF:000017">
    <property type="entry name" value="Galactokinase"/>
    <property type="match status" value="1"/>
</dbReference>
<dbReference type="InterPro" id="IPR019539">
    <property type="entry name" value="GalKase_N"/>
</dbReference>
<dbReference type="FunFam" id="3.30.70.890:FF:000001">
    <property type="entry name" value="Galactokinase"/>
    <property type="match status" value="1"/>
</dbReference>
<dbReference type="Pfam" id="PF10509">
    <property type="entry name" value="GalKase_gal_bdg"/>
    <property type="match status" value="1"/>
</dbReference>
<evidence type="ECO:0000256" key="1">
    <source>
        <dbReference type="ARBA" id="ARBA00006566"/>
    </source>
</evidence>
<dbReference type="EMBL" id="FONS01000001">
    <property type="protein sequence ID" value="SFE34201.1"/>
    <property type="molecule type" value="Genomic_DNA"/>
</dbReference>
<dbReference type="NCBIfam" id="TIGR00131">
    <property type="entry name" value="gal_kin"/>
    <property type="match status" value="1"/>
</dbReference>
<dbReference type="InterPro" id="IPR014721">
    <property type="entry name" value="Ribsml_uS5_D2-typ_fold_subgr"/>
</dbReference>
<dbReference type="GO" id="GO:0004335">
    <property type="term" value="F:galactokinase activity"/>
    <property type="evidence" value="ECO:0007669"/>
    <property type="project" value="UniProtKB-UniRule"/>
</dbReference>
<dbReference type="InterPro" id="IPR019741">
    <property type="entry name" value="Galactokinase_CS"/>
</dbReference>
<dbReference type="GO" id="GO:0005524">
    <property type="term" value="F:ATP binding"/>
    <property type="evidence" value="ECO:0007669"/>
    <property type="project" value="UniProtKB-UniRule"/>
</dbReference>
<keyword evidence="5 11" id="KW-0547">Nucleotide-binding</keyword>
<keyword evidence="7 11" id="KW-0067">ATP-binding</keyword>
<evidence type="ECO:0000256" key="10">
    <source>
        <dbReference type="ARBA" id="ARBA00023277"/>
    </source>
</evidence>
<comment type="catalytic activity">
    <reaction evidence="11">
        <text>alpha-D-galactose + ATP = alpha-D-galactose 1-phosphate + ADP + H(+)</text>
        <dbReference type="Rhea" id="RHEA:13553"/>
        <dbReference type="ChEBI" id="CHEBI:15378"/>
        <dbReference type="ChEBI" id="CHEBI:28061"/>
        <dbReference type="ChEBI" id="CHEBI:30616"/>
        <dbReference type="ChEBI" id="CHEBI:58336"/>
        <dbReference type="ChEBI" id="CHEBI:456216"/>
        <dbReference type="EC" id="2.7.1.6"/>
    </reaction>
</comment>
<dbReference type="Proteomes" id="UP000183129">
    <property type="component" value="Unassembled WGS sequence"/>
</dbReference>
<dbReference type="GO" id="GO:0005829">
    <property type="term" value="C:cytosol"/>
    <property type="evidence" value="ECO:0007669"/>
    <property type="project" value="TreeGrafter"/>
</dbReference>
<evidence type="ECO:0000259" key="14">
    <source>
        <dbReference type="Pfam" id="PF08544"/>
    </source>
</evidence>
<dbReference type="GO" id="GO:0006012">
    <property type="term" value="P:galactose metabolic process"/>
    <property type="evidence" value="ECO:0007669"/>
    <property type="project" value="UniProtKB-UniRule"/>
</dbReference>
<dbReference type="PROSITE" id="PS00627">
    <property type="entry name" value="GHMP_KINASES_ATP"/>
    <property type="match status" value="1"/>
</dbReference>
<keyword evidence="8 11" id="KW-0460">Magnesium</keyword>
<gene>
    <name evidence="11" type="primary">galK</name>
    <name evidence="16" type="ORF">SAMN03003324_00145</name>
</gene>
<evidence type="ECO:0000259" key="13">
    <source>
        <dbReference type="Pfam" id="PF00288"/>
    </source>
</evidence>
<reference evidence="16 17" key="1">
    <citation type="submission" date="2016-10" db="EMBL/GenBank/DDBJ databases">
        <authorList>
            <person name="de Groot N.N."/>
        </authorList>
    </citation>
    <scope>NUCLEOTIDE SEQUENCE [LARGE SCALE GENOMIC DNA]</scope>
    <source>
        <strain evidence="16 17">ATCC 51969</strain>
    </source>
</reference>
<keyword evidence="10 11" id="KW-0119">Carbohydrate metabolism</keyword>
<dbReference type="InterPro" id="IPR020568">
    <property type="entry name" value="Ribosomal_Su5_D2-typ_SF"/>
</dbReference>
<accession>A0A1I1ZRA6</accession>
<feature type="domain" description="GHMP kinase N-terminal" evidence="13">
    <location>
        <begin position="115"/>
        <end position="202"/>
    </location>
</feature>
<feature type="domain" description="GHMP kinase C-terminal" evidence="14">
    <location>
        <begin position="305"/>
        <end position="382"/>
    </location>
</feature>
<dbReference type="InterPro" id="IPR006203">
    <property type="entry name" value="GHMP_knse_ATP-bd_CS"/>
</dbReference>